<comment type="caution">
    <text evidence="1">The sequence shown here is derived from an EMBL/GenBank/DDBJ whole genome shotgun (WGS) entry which is preliminary data.</text>
</comment>
<name>A0AA38GIZ7_TAXCH</name>
<evidence type="ECO:0000313" key="1">
    <source>
        <dbReference type="EMBL" id="KAH9322900.1"/>
    </source>
</evidence>
<dbReference type="Proteomes" id="UP000824469">
    <property type="component" value="Unassembled WGS sequence"/>
</dbReference>
<dbReference type="AlphaFoldDB" id="A0AA38GIZ7"/>
<protein>
    <submittedName>
        <fullName evidence="1">Uncharacterized protein</fullName>
    </submittedName>
</protein>
<gene>
    <name evidence="1" type="ORF">KI387_017539</name>
</gene>
<reference evidence="1 2" key="1">
    <citation type="journal article" date="2021" name="Nat. Plants">
        <title>The Taxus genome provides insights into paclitaxel biosynthesis.</title>
        <authorList>
            <person name="Xiong X."/>
            <person name="Gou J."/>
            <person name="Liao Q."/>
            <person name="Li Y."/>
            <person name="Zhou Q."/>
            <person name="Bi G."/>
            <person name="Li C."/>
            <person name="Du R."/>
            <person name="Wang X."/>
            <person name="Sun T."/>
            <person name="Guo L."/>
            <person name="Liang H."/>
            <person name="Lu P."/>
            <person name="Wu Y."/>
            <person name="Zhang Z."/>
            <person name="Ro D.K."/>
            <person name="Shang Y."/>
            <person name="Huang S."/>
            <person name="Yan J."/>
        </authorList>
    </citation>
    <scope>NUCLEOTIDE SEQUENCE [LARGE SCALE GENOMIC DNA]</scope>
    <source>
        <strain evidence="1">Ta-2019</strain>
    </source>
</reference>
<organism evidence="1 2">
    <name type="scientific">Taxus chinensis</name>
    <name type="common">Chinese yew</name>
    <name type="synonym">Taxus wallichiana var. chinensis</name>
    <dbReference type="NCBI Taxonomy" id="29808"/>
    <lineage>
        <taxon>Eukaryota</taxon>
        <taxon>Viridiplantae</taxon>
        <taxon>Streptophyta</taxon>
        <taxon>Embryophyta</taxon>
        <taxon>Tracheophyta</taxon>
        <taxon>Spermatophyta</taxon>
        <taxon>Pinopsida</taxon>
        <taxon>Pinidae</taxon>
        <taxon>Conifers II</taxon>
        <taxon>Cupressales</taxon>
        <taxon>Taxaceae</taxon>
        <taxon>Taxus</taxon>
    </lineage>
</organism>
<accession>A0AA38GIZ7</accession>
<keyword evidence="2" id="KW-1185">Reference proteome</keyword>
<proteinExistence type="predicted"/>
<evidence type="ECO:0000313" key="2">
    <source>
        <dbReference type="Proteomes" id="UP000824469"/>
    </source>
</evidence>
<feature type="non-terminal residue" evidence="1">
    <location>
        <position position="103"/>
    </location>
</feature>
<sequence length="103" mass="11296">MAATEYVSHFSRVDFKTNSPATKASEVAVGCGGGWEHANPLLEVLLGNEEGAGMCLQDLVNKKVWKFTPEDIVNEVHIGYTRTLGHLELPDTSKASHKLLIFQ</sequence>
<dbReference type="EMBL" id="JAHRHJ020000003">
    <property type="protein sequence ID" value="KAH9322900.1"/>
    <property type="molecule type" value="Genomic_DNA"/>
</dbReference>